<keyword evidence="2" id="KW-0472">Membrane</keyword>
<evidence type="ECO:0000256" key="1">
    <source>
        <dbReference type="SAM" id="Coils"/>
    </source>
</evidence>
<comment type="caution">
    <text evidence="3">The sequence shown here is derived from an EMBL/GenBank/DDBJ whole genome shotgun (WGS) entry which is preliminary data.</text>
</comment>
<feature type="transmembrane region" description="Helical" evidence="2">
    <location>
        <begin position="108"/>
        <end position="127"/>
    </location>
</feature>
<keyword evidence="2" id="KW-1133">Transmembrane helix</keyword>
<accession>A0ABU8GYN2</accession>
<feature type="coiled-coil region" evidence="1">
    <location>
        <begin position="80"/>
        <end position="107"/>
    </location>
</feature>
<dbReference type="Proteomes" id="UP001367771">
    <property type="component" value="Unassembled WGS sequence"/>
</dbReference>
<evidence type="ECO:0000313" key="3">
    <source>
        <dbReference type="EMBL" id="MEI5685953.1"/>
    </source>
</evidence>
<evidence type="ECO:0000313" key="4">
    <source>
        <dbReference type="Proteomes" id="UP001367771"/>
    </source>
</evidence>
<evidence type="ECO:0000256" key="2">
    <source>
        <dbReference type="SAM" id="Phobius"/>
    </source>
</evidence>
<keyword evidence="1" id="KW-0175">Coiled coil</keyword>
<reference evidence="3 4" key="1">
    <citation type="journal article" date="2013" name="Int. J. Syst. Evol. Microbiol.">
        <title>Sphingomonas kyungheensis sp. nov., a bacterium with ginsenoside-converting activity isolated from soil of a ginseng field.</title>
        <authorList>
            <person name="Son H.M."/>
            <person name="Yang J.E."/>
            <person name="Park Y."/>
            <person name="Han C.K."/>
            <person name="Kim S.G."/>
            <person name="Kook M."/>
            <person name="Yi T.H."/>
        </authorList>
    </citation>
    <scope>NUCLEOTIDE SEQUENCE [LARGE SCALE GENOMIC DNA]</scope>
    <source>
        <strain evidence="3 4">LMG 26582</strain>
    </source>
</reference>
<name>A0ABU8GYN2_9SPHN</name>
<organism evidence="3 4">
    <name type="scientific">Sphingomonas kyungheensis</name>
    <dbReference type="NCBI Taxonomy" id="1069987"/>
    <lineage>
        <taxon>Bacteria</taxon>
        <taxon>Pseudomonadati</taxon>
        <taxon>Pseudomonadota</taxon>
        <taxon>Alphaproteobacteria</taxon>
        <taxon>Sphingomonadales</taxon>
        <taxon>Sphingomonadaceae</taxon>
        <taxon>Sphingomonas</taxon>
    </lineage>
</organism>
<sequence>MTIDTLSIARDLKAAQLPAGQAEAIASAIGHVIGDSIATKGDLALARSDLSGRIEQVRLDLGSRIEQVRSDLDGRIEQVRLSLEGKIERLRTEIEQVRTEIERSRNQLLVGLVGTQIALAGIIIAVIKL</sequence>
<dbReference type="SUPFAM" id="SSF58113">
    <property type="entry name" value="Apolipoprotein A-I"/>
    <property type="match status" value="1"/>
</dbReference>
<gene>
    <name evidence="3" type="ORF">V8201_02550</name>
</gene>
<proteinExistence type="predicted"/>
<protein>
    <recommendedName>
        <fullName evidence="5">DUF1640 domain-containing protein</fullName>
    </recommendedName>
</protein>
<dbReference type="RefSeq" id="WP_336544394.1">
    <property type="nucleotide sequence ID" value="NZ_JBBBDM010000001.1"/>
</dbReference>
<dbReference type="EMBL" id="JBBBDM010000001">
    <property type="protein sequence ID" value="MEI5685953.1"/>
    <property type="molecule type" value="Genomic_DNA"/>
</dbReference>
<evidence type="ECO:0008006" key="5">
    <source>
        <dbReference type="Google" id="ProtNLM"/>
    </source>
</evidence>
<dbReference type="Gene3D" id="1.20.5.340">
    <property type="match status" value="1"/>
</dbReference>
<keyword evidence="2" id="KW-0812">Transmembrane</keyword>
<keyword evidence="4" id="KW-1185">Reference proteome</keyword>